<dbReference type="PANTHER" id="PTHR23132">
    <property type="entry name" value="D-ALANINE--D-ALANINE LIGASE"/>
    <property type="match status" value="1"/>
</dbReference>
<accession>A0A9Q8X196</accession>
<dbReference type="GO" id="GO:0046872">
    <property type="term" value="F:metal ion binding"/>
    <property type="evidence" value="ECO:0007669"/>
    <property type="project" value="UniProtKB-KW"/>
</dbReference>
<feature type="binding site" evidence="5">
    <location>
        <position position="260"/>
    </location>
    <ligand>
        <name>Mg(2+)</name>
        <dbReference type="ChEBI" id="CHEBI:18420"/>
        <label>2</label>
    </ligand>
</feature>
<evidence type="ECO:0000256" key="5">
    <source>
        <dbReference type="PIRSR" id="PIRSR039102-3"/>
    </source>
</evidence>
<dbReference type="Gene3D" id="3.30.1490.20">
    <property type="entry name" value="ATP-grasp fold, A domain"/>
    <property type="match status" value="1"/>
</dbReference>
<name>A0A9Q8X196_9GAMM</name>
<dbReference type="SUPFAM" id="SSF52440">
    <property type="entry name" value="PreATP-grasp domain"/>
    <property type="match status" value="1"/>
</dbReference>
<dbReference type="InterPro" id="IPR016185">
    <property type="entry name" value="PreATP-grasp_dom_sf"/>
</dbReference>
<dbReference type="InterPro" id="IPR011095">
    <property type="entry name" value="Dala_Dala_lig_C"/>
</dbReference>
<evidence type="ECO:0000256" key="3">
    <source>
        <dbReference type="ARBA" id="ARBA00023316"/>
    </source>
</evidence>
<comment type="similarity">
    <text evidence="1">Belongs to the D-alanine--D-alanine ligase family.</text>
</comment>
<dbReference type="PIRSF" id="PIRSF039102">
    <property type="entry name" value="Ddl/VanB"/>
    <property type="match status" value="1"/>
</dbReference>
<feature type="active site" evidence="4">
    <location>
        <position position="142"/>
    </location>
</feature>
<dbReference type="GO" id="GO:0071555">
    <property type="term" value="P:cell wall organization"/>
    <property type="evidence" value="ECO:0007669"/>
    <property type="project" value="UniProtKB-KW"/>
</dbReference>
<evidence type="ECO:0000256" key="2">
    <source>
        <dbReference type="ARBA" id="ARBA00022598"/>
    </source>
</evidence>
<keyword evidence="9" id="KW-1185">Reference proteome</keyword>
<dbReference type="PANTHER" id="PTHR23132:SF23">
    <property type="entry name" value="D-ALANINE--D-ALANINE LIGASE B"/>
    <property type="match status" value="1"/>
</dbReference>
<feature type="domain" description="ATP-grasp" evidence="7">
    <location>
        <begin position="98"/>
        <end position="293"/>
    </location>
</feature>
<reference evidence="8" key="1">
    <citation type="submission" date="2022-05" db="EMBL/GenBank/DDBJ databases">
        <title>Single-amplified genomics reveal most streamlined microbe among free-living bacteria.</title>
        <authorList>
            <person name="Roda-Garcia J."/>
            <person name="Haro-Moreno J.M."/>
            <person name="Rodriguez-Valera F."/>
            <person name="Almagro-Moreno S."/>
            <person name="Lopez-Perez M."/>
        </authorList>
    </citation>
    <scope>NUCLEOTIDE SEQUENCE</scope>
    <source>
        <strain evidence="8">TMED112-D2-2</strain>
    </source>
</reference>
<dbReference type="InterPro" id="IPR011761">
    <property type="entry name" value="ATP-grasp"/>
</dbReference>
<evidence type="ECO:0000313" key="9">
    <source>
        <dbReference type="Proteomes" id="UP001056381"/>
    </source>
</evidence>
<feature type="binding site" evidence="5">
    <location>
        <position position="248"/>
    </location>
    <ligand>
        <name>Mg(2+)</name>
        <dbReference type="ChEBI" id="CHEBI:18420"/>
        <label>1</label>
    </ligand>
</feature>
<feature type="binding site" evidence="5">
    <location>
        <position position="262"/>
    </location>
    <ligand>
        <name>Mg(2+)</name>
        <dbReference type="ChEBI" id="CHEBI:18420"/>
        <label>2</label>
    </ligand>
</feature>
<dbReference type="Pfam" id="PF07478">
    <property type="entry name" value="Dala_Dala_lig_C"/>
    <property type="match status" value="1"/>
</dbReference>
<dbReference type="GO" id="GO:0008716">
    <property type="term" value="F:D-alanine-D-alanine ligase activity"/>
    <property type="evidence" value="ECO:0007669"/>
    <property type="project" value="InterPro"/>
</dbReference>
<feature type="active site" evidence="4">
    <location>
        <position position="14"/>
    </location>
</feature>
<dbReference type="EMBL" id="CP097966">
    <property type="protein sequence ID" value="URQ63484.1"/>
    <property type="molecule type" value="Genomic_DNA"/>
</dbReference>
<evidence type="ECO:0000313" key="8">
    <source>
        <dbReference type="EMBL" id="URQ63484.1"/>
    </source>
</evidence>
<keyword evidence="5" id="KW-0479">Metal-binding</keyword>
<organism evidence="8 9">
    <name type="scientific">SAR86 cluster bacterium</name>
    <dbReference type="NCBI Taxonomy" id="2030880"/>
    <lineage>
        <taxon>Bacteria</taxon>
        <taxon>Pseudomonadati</taxon>
        <taxon>Pseudomonadota</taxon>
        <taxon>Gammaproteobacteria</taxon>
        <taxon>SAR86 cluster</taxon>
    </lineage>
</organism>
<evidence type="ECO:0000259" key="7">
    <source>
        <dbReference type="PROSITE" id="PS50975"/>
    </source>
</evidence>
<dbReference type="SUPFAM" id="SSF56059">
    <property type="entry name" value="Glutathione synthetase ATP-binding domain-like"/>
    <property type="match status" value="1"/>
</dbReference>
<dbReference type="Gene3D" id="3.40.50.20">
    <property type="match status" value="1"/>
</dbReference>
<keyword evidence="6" id="KW-0067">ATP-binding</keyword>
<dbReference type="PROSITE" id="PS50975">
    <property type="entry name" value="ATP_GRASP"/>
    <property type="match status" value="1"/>
</dbReference>
<dbReference type="GO" id="GO:0005524">
    <property type="term" value="F:ATP binding"/>
    <property type="evidence" value="ECO:0007669"/>
    <property type="project" value="UniProtKB-UniRule"/>
</dbReference>
<proteinExistence type="inferred from homology"/>
<keyword evidence="2" id="KW-0436">Ligase</keyword>
<keyword evidence="5" id="KW-0464">Manganese</keyword>
<sequence length="295" mass="33583">MKRVEIIYGGASNEKEISYLTAKSIYEHIDTDLYNPGLTDLSKFDPDNFDNETIFFIAVHGEGGEDGKIQTLLENKKRKFTGSSSESCILTWDKVATKRALIANDILTPQFKSIKNNEQFDFNNSFFAENEHYFVKPNFNGSSYGISKVSDKKFNEAIKEAKNYSTEVIIEKSFNGPEYTVALLKGKPLTPLQILHDPIRGFYDYEAKYNSQNTQKIKIEDESIVKRLKEISEKVFDCLNCKTWARVDFVSEGEKLAVIEINSVPGFTAKSLFPLAAKYSGIEYKELISLIIEDY</sequence>
<keyword evidence="3" id="KW-0961">Cell wall biogenesis/degradation</keyword>
<dbReference type="Gene3D" id="3.30.470.20">
    <property type="entry name" value="ATP-grasp fold, B domain"/>
    <property type="match status" value="1"/>
</dbReference>
<comment type="cofactor">
    <cofactor evidence="5">
        <name>Mg(2+)</name>
        <dbReference type="ChEBI" id="CHEBI:18420"/>
    </cofactor>
    <cofactor evidence="5">
        <name>Mn(2+)</name>
        <dbReference type="ChEBI" id="CHEBI:29035"/>
    </cofactor>
    <text evidence="5">Binds 2 magnesium or manganese ions per subunit.</text>
</comment>
<dbReference type="AlphaFoldDB" id="A0A9Q8X196"/>
<gene>
    <name evidence="8" type="ORF">M9B40_01625</name>
</gene>
<evidence type="ECO:0000256" key="1">
    <source>
        <dbReference type="ARBA" id="ARBA00010871"/>
    </source>
</evidence>
<evidence type="ECO:0000256" key="4">
    <source>
        <dbReference type="PIRSR" id="PIRSR039102-1"/>
    </source>
</evidence>
<feature type="active site" evidence="4">
    <location>
        <position position="271"/>
    </location>
</feature>
<keyword evidence="5" id="KW-0460">Magnesium</keyword>
<dbReference type="GO" id="GO:0005737">
    <property type="term" value="C:cytoplasm"/>
    <property type="evidence" value="ECO:0007669"/>
    <property type="project" value="InterPro"/>
</dbReference>
<protein>
    <submittedName>
        <fullName evidence="8">ATP-grasp domain-containing protein</fullName>
    </submittedName>
</protein>
<keyword evidence="6" id="KW-0547">Nucleotide-binding</keyword>
<dbReference type="InterPro" id="IPR005905">
    <property type="entry name" value="D_ala_D_ala"/>
</dbReference>
<feature type="binding site" evidence="5">
    <location>
        <position position="260"/>
    </location>
    <ligand>
        <name>Mg(2+)</name>
        <dbReference type="ChEBI" id="CHEBI:18420"/>
        <label>1</label>
    </ligand>
</feature>
<dbReference type="InterPro" id="IPR013815">
    <property type="entry name" value="ATP_grasp_subdomain_1"/>
</dbReference>
<dbReference type="Proteomes" id="UP001056381">
    <property type="component" value="Chromosome"/>
</dbReference>
<evidence type="ECO:0000256" key="6">
    <source>
        <dbReference type="PROSITE-ProRule" id="PRU00409"/>
    </source>
</evidence>